<evidence type="ECO:0000313" key="2">
    <source>
        <dbReference type="Proteomes" id="UP001151760"/>
    </source>
</evidence>
<gene>
    <name evidence="1" type="ORF">Tco_1121772</name>
</gene>
<organism evidence="1 2">
    <name type="scientific">Tanacetum coccineum</name>
    <dbReference type="NCBI Taxonomy" id="301880"/>
    <lineage>
        <taxon>Eukaryota</taxon>
        <taxon>Viridiplantae</taxon>
        <taxon>Streptophyta</taxon>
        <taxon>Embryophyta</taxon>
        <taxon>Tracheophyta</taxon>
        <taxon>Spermatophyta</taxon>
        <taxon>Magnoliopsida</taxon>
        <taxon>eudicotyledons</taxon>
        <taxon>Gunneridae</taxon>
        <taxon>Pentapetalae</taxon>
        <taxon>asterids</taxon>
        <taxon>campanulids</taxon>
        <taxon>Asterales</taxon>
        <taxon>Asteraceae</taxon>
        <taxon>Asteroideae</taxon>
        <taxon>Anthemideae</taxon>
        <taxon>Anthemidinae</taxon>
        <taxon>Tanacetum</taxon>
    </lineage>
</organism>
<accession>A0ABQ5J0X1</accession>
<proteinExistence type="predicted"/>
<name>A0ABQ5J0X1_9ASTR</name>
<dbReference type="EMBL" id="BQNB010021339">
    <property type="protein sequence ID" value="GJU05342.1"/>
    <property type="molecule type" value="Genomic_DNA"/>
</dbReference>
<comment type="caution">
    <text evidence="1">The sequence shown here is derived from an EMBL/GenBank/DDBJ whole genome shotgun (WGS) entry which is preliminary data.</text>
</comment>
<reference evidence="1" key="2">
    <citation type="submission" date="2022-01" db="EMBL/GenBank/DDBJ databases">
        <authorList>
            <person name="Yamashiro T."/>
            <person name="Shiraishi A."/>
            <person name="Satake H."/>
            <person name="Nakayama K."/>
        </authorList>
    </citation>
    <scope>NUCLEOTIDE SEQUENCE</scope>
</reference>
<sequence length="84" mass="9176">MEVEVVDVQIRVVDVRHEVVAMDLKGLVANYPRLTHMGHEVIKVMVEVLEVHASLVLLLEVDFDGACGGKRDFFLGGGDGVLSC</sequence>
<dbReference type="Proteomes" id="UP001151760">
    <property type="component" value="Unassembled WGS sequence"/>
</dbReference>
<reference evidence="1" key="1">
    <citation type="journal article" date="2022" name="Int. J. Mol. Sci.">
        <title>Draft Genome of Tanacetum Coccineum: Genomic Comparison of Closely Related Tanacetum-Family Plants.</title>
        <authorList>
            <person name="Yamashiro T."/>
            <person name="Shiraishi A."/>
            <person name="Nakayama K."/>
            <person name="Satake H."/>
        </authorList>
    </citation>
    <scope>NUCLEOTIDE SEQUENCE</scope>
</reference>
<protein>
    <submittedName>
        <fullName evidence="1">Uncharacterized protein</fullName>
    </submittedName>
</protein>
<keyword evidence="2" id="KW-1185">Reference proteome</keyword>
<evidence type="ECO:0000313" key="1">
    <source>
        <dbReference type="EMBL" id="GJU05342.1"/>
    </source>
</evidence>